<accession>A0AAV4TFY2</accession>
<evidence type="ECO:0000313" key="1">
    <source>
        <dbReference type="EMBL" id="GIY44321.1"/>
    </source>
</evidence>
<dbReference type="EMBL" id="BPLR01011127">
    <property type="protein sequence ID" value="GIY44321.1"/>
    <property type="molecule type" value="Genomic_DNA"/>
</dbReference>
<comment type="caution">
    <text evidence="1">The sequence shown here is derived from an EMBL/GenBank/DDBJ whole genome shotgun (WGS) entry which is preliminary data.</text>
</comment>
<organism evidence="1 2">
    <name type="scientific">Caerostris extrusa</name>
    <name type="common">Bark spider</name>
    <name type="synonym">Caerostris bankana</name>
    <dbReference type="NCBI Taxonomy" id="172846"/>
    <lineage>
        <taxon>Eukaryota</taxon>
        <taxon>Metazoa</taxon>
        <taxon>Ecdysozoa</taxon>
        <taxon>Arthropoda</taxon>
        <taxon>Chelicerata</taxon>
        <taxon>Arachnida</taxon>
        <taxon>Araneae</taxon>
        <taxon>Araneomorphae</taxon>
        <taxon>Entelegynae</taxon>
        <taxon>Araneoidea</taxon>
        <taxon>Araneidae</taxon>
        <taxon>Caerostris</taxon>
    </lineage>
</organism>
<proteinExistence type="predicted"/>
<evidence type="ECO:0000313" key="2">
    <source>
        <dbReference type="Proteomes" id="UP001054945"/>
    </source>
</evidence>
<reference evidence="1 2" key="1">
    <citation type="submission" date="2021-06" db="EMBL/GenBank/DDBJ databases">
        <title>Caerostris extrusa draft genome.</title>
        <authorList>
            <person name="Kono N."/>
            <person name="Arakawa K."/>
        </authorList>
    </citation>
    <scope>NUCLEOTIDE SEQUENCE [LARGE SCALE GENOMIC DNA]</scope>
</reference>
<gene>
    <name evidence="1" type="ORF">CEXT_79871</name>
</gene>
<dbReference type="AlphaFoldDB" id="A0AAV4TFY2"/>
<keyword evidence="2" id="KW-1185">Reference proteome</keyword>
<sequence>MATQTNSSEKKDFANGETPFPLSGLLWRRKVFWNKLCLKVGKRIPEIAEPSVCFFSVISILDGDRGVRGGGRYLAVSYFPQAPRTDLLDGNRGGGRYLAVSYSPEAPRTDRKVKLYLDPLILHRVGQHSPLYRISFVERVFLNPPLPPPPI</sequence>
<name>A0AAV4TFY2_CAEEX</name>
<protein>
    <submittedName>
        <fullName evidence="1">Uncharacterized protein</fullName>
    </submittedName>
</protein>
<dbReference type="Proteomes" id="UP001054945">
    <property type="component" value="Unassembled WGS sequence"/>
</dbReference>